<reference evidence="11 12" key="1">
    <citation type="submission" date="2020-10" db="EMBL/GenBank/DDBJ databases">
        <title>Sequencing the genomes of 1000 actinobacteria strains.</title>
        <authorList>
            <person name="Klenk H.-P."/>
        </authorList>
    </citation>
    <scope>NUCLEOTIDE SEQUENCE [LARGE SCALE GENOMIC DNA]</scope>
    <source>
        <strain evidence="11 12">DSM 41803</strain>
    </source>
</reference>
<accession>A0A8I0P6D5</accession>
<evidence type="ECO:0000256" key="5">
    <source>
        <dbReference type="ARBA" id="ARBA00023239"/>
    </source>
</evidence>
<dbReference type="InterPro" id="IPR015421">
    <property type="entry name" value="PyrdxlP-dep_Trfase_major"/>
</dbReference>
<keyword evidence="12" id="KW-1185">Reference proteome</keyword>
<evidence type="ECO:0000313" key="11">
    <source>
        <dbReference type="EMBL" id="MBE1599125.1"/>
    </source>
</evidence>
<dbReference type="GO" id="GO:0006538">
    <property type="term" value="P:L-glutamate catabolic process"/>
    <property type="evidence" value="ECO:0007669"/>
    <property type="project" value="TreeGrafter"/>
</dbReference>
<evidence type="ECO:0000256" key="4">
    <source>
        <dbReference type="ARBA" id="ARBA00022898"/>
    </source>
</evidence>
<comment type="similarity">
    <text evidence="2 8">Belongs to the group II decarboxylase family.</text>
</comment>
<dbReference type="Gene3D" id="3.90.1150.160">
    <property type="match status" value="1"/>
</dbReference>
<dbReference type="InterPro" id="IPR002129">
    <property type="entry name" value="PyrdxlP-dep_de-COase"/>
</dbReference>
<keyword evidence="4 7" id="KW-0663">Pyridoxal phosphate</keyword>
<evidence type="ECO:0000256" key="9">
    <source>
        <dbReference type="RuleBase" id="RU361171"/>
    </source>
</evidence>
<dbReference type="PANTHER" id="PTHR43321">
    <property type="entry name" value="GLUTAMATE DECARBOXYLASE"/>
    <property type="match status" value="1"/>
</dbReference>
<dbReference type="Pfam" id="PF00282">
    <property type="entry name" value="Pyridoxal_deC"/>
    <property type="match status" value="1"/>
</dbReference>
<feature type="modified residue" description="N6-(pyridoxal phosphate)lysine" evidence="7">
    <location>
        <position position="293"/>
    </location>
</feature>
<comment type="caution">
    <text evidence="11">The sequence shown here is derived from an EMBL/GenBank/DDBJ whole genome shotgun (WGS) entry which is preliminary data.</text>
</comment>
<dbReference type="GO" id="GO:0005829">
    <property type="term" value="C:cytosol"/>
    <property type="evidence" value="ECO:0007669"/>
    <property type="project" value="TreeGrafter"/>
</dbReference>
<gene>
    <name evidence="11" type="ORF">H4687_005254</name>
</gene>
<dbReference type="PANTHER" id="PTHR43321:SF3">
    <property type="entry name" value="GLUTAMATE DECARBOXYLASE"/>
    <property type="match status" value="1"/>
</dbReference>
<evidence type="ECO:0000256" key="10">
    <source>
        <dbReference type="SAM" id="MobiDB-lite"/>
    </source>
</evidence>
<feature type="compositionally biased region" description="Basic and acidic residues" evidence="10">
    <location>
        <begin position="1"/>
        <end position="23"/>
    </location>
</feature>
<dbReference type="GO" id="GO:0004058">
    <property type="term" value="F:aromatic-L-amino-acid decarboxylase activity"/>
    <property type="evidence" value="ECO:0007669"/>
    <property type="project" value="UniProtKB-ARBA"/>
</dbReference>
<comment type="catalytic activity">
    <reaction evidence="6 9">
        <text>L-glutamate + H(+) = 4-aminobutanoate + CO2</text>
        <dbReference type="Rhea" id="RHEA:17785"/>
        <dbReference type="ChEBI" id="CHEBI:15378"/>
        <dbReference type="ChEBI" id="CHEBI:16526"/>
        <dbReference type="ChEBI" id="CHEBI:29985"/>
        <dbReference type="ChEBI" id="CHEBI:59888"/>
        <dbReference type="EC" id="4.1.1.15"/>
    </reaction>
</comment>
<name>A0A8I0P6D5_9ACTN</name>
<evidence type="ECO:0000313" key="12">
    <source>
        <dbReference type="Proteomes" id="UP000629287"/>
    </source>
</evidence>
<dbReference type="RefSeq" id="WP_046916765.1">
    <property type="nucleotide sequence ID" value="NZ_JADBGF010000001.1"/>
</dbReference>
<evidence type="ECO:0000256" key="1">
    <source>
        <dbReference type="ARBA" id="ARBA00001933"/>
    </source>
</evidence>
<dbReference type="AlphaFoldDB" id="A0A8I0P6D5"/>
<dbReference type="EC" id="4.1.1.15" evidence="3 9"/>
<dbReference type="NCBIfam" id="TIGR01788">
    <property type="entry name" value="Glu-decarb-GAD"/>
    <property type="match status" value="1"/>
</dbReference>
<dbReference type="InterPro" id="IPR015424">
    <property type="entry name" value="PyrdxlP-dep_Trfase"/>
</dbReference>
<keyword evidence="9" id="KW-0210">Decarboxylase</keyword>
<dbReference type="Gene3D" id="3.40.640.10">
    <property type="entry name" value="Type I PLP-dependent aspartate aminotransferase-like (Major domain)"/>
    <property type="match status" value="1"/>
</dbReference>
<dbReference type="InterPro" id="IPR010107">
    <property type="entry name" value="Glutamate_decarboxylase"/>
</dbReference>
<evidence type="ECO:0000256" key="8">
    <source>
        <dbReference type="RuleBase" id="RU000382"/>
    </source>
</evidence>
<comment type="cofactor">
    <cofactor evidence="1 7 8">
        <name>pyridoxal 5'-phosphate</name>
        <dbReference type="ChEBI" id="CHEBI:597326"/>
    </cofactor>
</comment>
<dbReference type="EMBL" id="JADBGF010000001">
    <property type="protein sequence ID" value="MBE1599125.1"/>
    <property type="molecule type" value="Genomic_DNA"/>
</dbReference>
<organism evidence="11 12">
    <name type="scientific">Streptomyces stelliscabiei</name>
    <dbReference type="NCBI Taxonomy" id="146820"/>
    <lineage>
        <taxon>Bacteria</taxon>
        <taxon>Bacillati</taxon>
        <taxon>Actinomycetota</taxon>
        <taxon>Actinomycetes</taxon>
        <taxon>Kitasatosporales</taxon>
        <taxon>Streptomycetaceae</taxon>
        <taxon>Streptomyces</taxon>
    </lineage>
</organism>
<proteinExistence type="inferred from homology"/>
<evidence type="ECO:0000256" key="6">
    <source>
        <dbReference type="ARBA" id="ARBA00048868"/>
    </source>
</evidence>
<evidence type="ECO:0000256" key="3">
    <source>
        <dbReference type="ARBA" id="ARBA00012421"/>
    </source>
</evidence>
<dbReference type="GO" id="GO:0030170">
    <property type="term" value="F:pyridoxal phosphate binding"/>
    <property type="evidence" value="ECO:0007669"/>
    <property type="project" value="InterPro"/>
</dbReference>
<dbReference type="CDD" id="cd06450">
    <property type="entry name" value="DOPA_deC_like"/>
    <property type="match status" value="1"/>
</dbReference>
<dbReference type="Proteomes" id="UP000629287">
    <property type="component" value="Unassembled WGS sequence"/>
</dbReference>
<dbReference type="Gene3D" id="4.10.280.50">
    <property type="match status" value="1"/>
</dbReference>
<protein>
    <recommendedName>
        <fullName evidence="3 9">Glutamate decarboxylase</fullName>
        <ecNumber evidence="3 9">4.1.1.15</ecNumber>
    </recommendedName>
</protein>
<dbReference type="SUPFAM" id="SSF53383">
    <property type="entry name" value="PLP-dependent transferases"/>
    <property type="match status" value="1"/>
</dbReference>
<sequence>MPLHRWDSDDARDGGAGRKDGHRLAVNPFYGQAANPVGGMTEAPPKHRLPDAPLTPSTAYQLVHDELMLDGNSRLNLATFVTTWMEPEAGVLMGECRDKNMIDKDEYPRTAELERRCVSMLADLWNAPDPAAVVGCSTTGSSEACMLAGMALKRRWAKRNADRYPSADARPNLVMGVNVQVCWEKFCNFWEVEARQVPMEGDRFHLDPAAAAALCDENTIGVVGVLGSTFDGSYEPIAELCAALDDLRDRTGLDVPVHVDGASGAMVAPFLDEELVWDFRLPRVASINTSGHKYGLVYPGVGWALWRSSEELPEELVFRVNYLGGDMPTFALNFSRPGAQVVAQYYTFLRLGREGFRAVQQSTRDVAMGLADEVGKLGDFRLLTRGDELPVFAFTTGEDVTAYDVFDVARRMRERGWLVPAYTFPENREDLSVLRVVCRNGFSSDLAGLFLEDLGSLLPELRRQPGPLTRDAGAATGFHH</sequence>
<keyword evidence="5 8" id="KW-0456">Lyase</keyword>
<evidence type="ECO:0000256" key="7">
    <source>
        <dbReference type="PIRSR" id="PIRSR602129-50"/>
    </source>
</evidence>
<evidence type="ECO:0000256" key="2">
    <source>
        <dbReference type="ARBA" id="ARBA00009533"/>
    </source>
</evidence>
<dbReference type="FunFam" id="3.40.640.10:FF:000017">
    <property type="entry name" value="Glutamate decarboxylase"/>
    <property type="match status" value="1"/>
</dbReference>
<dbReference type="GO" id="GO:0004351">
    <property type="term" value="F:glutamate decarboxylase activity"/>
    <property type="evidence" value="ECO:0007669"/>
    <property type="project" value="UniProtKB-EC"/>
</dbReference>
<dbReference type="GeneID" id="86829812"/>
<feature type="region of interest" description="Disordered" evidence="10">
    <location>
        <begin position="1"/>
        <end position="24"/>
    </location>
</feature>